<sequence>MPYKILLERKSKDVSGHMEDLVNGMQKQKAAAFQVEDLKSQLASQEAELQLRNQDAKALIVQIGFQTEKVNQEKAIADAEEQKVNLTEPKAFTNPLMAVTSVIAAVMVLLAYKEKVTKDRSWKAAEVFMGKVTINGTSYSI</sequence>
<comment type="caution">
    <text evidence="2">The sequence shown here is derived from an EMBL/GenBank/DDBJ whole genome shotgun (WGS) entry which is preliminary data.</text>
</comment>
<name>A0ABC9WGB5_GRUJA</name>
<reference evidence="2 3" key="1">
    <citation type="submission" date="2024-06" db="EMBL/GenBank/DDBJ databases">
        <title>The draft genome of Grus japonensis, version 3.</title>
        <authorList>
            <person name="Nabeshima K."/>
            <person name="Suzuki S."/>
            <person name="Onuma M."/>
        </authorList>
    </citation>
    <scope>NUCLEOTIDE SEQUENCE [LARGE SCALE GENOMIC DNA]</scope>
    <source>
        <strain evidence="2 3">451A</strain>
    </source>
</reference>
<dbReference type="PANTHER" id="PTHR10676">
    <property type="entry name" value="DYNEIN HEAVY CHAIN FAMILY PROTEIN"/>
    <property type="match status" value="1"/>
</dbReference>
<dbReference type="PANTHER" id="PTHR10676:SF263">
    <property type="entry name" value="DYNEIN AXONEMAL HEAVY CHAIN 11"/>
    <property type="match status" value="1"/>
</dbReference>
<dbReference type="InterPro" id="IPR024743">
    <property type="entry name" value="Dynein_HC_stalk"/>
</dbReference>
<evidence type="ECO:0000313" key="2">
    <source>
        <dbReference type="EMBL" id="GAB0184525.1"/>
    </source>
</evidence>
<dbReference type="EMBL" id="BAAFJT010000002">
    <property type="protein sequence ID" value="GAB0184525.1"/>
    <property type="molecule type" value="Genomic_DNA"/>
</dbReference>
<dbReference type="Gene3D" id="1.10.287.2610">
    <property type="match status" value="1"/>
</dbReference>
<dbReference type="InterPro" id="IPR026983">
    <property type="entry name" value="DHC"/>
</dbReference>
<gene>
    <name evidence="2" type="ORF">GRJ2_000917800</name>
</gene>
<evidence type="ECO:0000313" key="3">
    <source>
        <dbReference type="Proteomes" id="UP001623348"/>
    </source>
</evidence>
<accession>A0ABC9WGB5</accession>
<evidence type="ECO:0000259" key="1">
    <source>
        <dbReference type="Pfam" id="PF12777"/>
    </source>
</evidence>
<protein>
    <submittedName>
        <fullName evidence="2">Dynein axonemal heavy chain 11</fullName>
    </submittedName>
</protein>
<dbReference type="Pfam" id="PF12777">
    <property type="entry name" value="MT"/>
    <property type="match status" value="1"/>
</dbReference>
<dbReference type="AlphaFoldDB" id="A0ABC9WGB5"/>
<dbReference type="Proteomes" id="UP001623348">
    <property type="component" value="Unassembled WGS sequence"/>
</dbReference>
<organism evidence="2 3">
    <name type="scientific">Grus japonensis</name>
    <name type="common">Japanese crane</name>
    <name type="synonym">Red-crowned crane</name>
    <dbReference type="NCBI Taxonomy" id="30415"/>
    <lineage>
        <taxon>Eukaryota</taxon>
        <taxon>Metazoa</taxon>
        <taxon>Chordata</taxon>
        <taxon>Craniata</taxon>
        <taxon>Vertebrata</taxon>
        <taxon>Euteleostomi</taxon>
        <taxon>Archelosauria</taxon>
        <taxon>Archosauria</taxon>
        <taxon>Dinosauria</taxon>
        <taxon>Saurischia</taxon>
        <taxon>Theropoda</taxon>
        <taxon>Coelurosauria</taxon>
        <taxon>Aves</taxon>
        <taxon>Neognathae</taxon>
        <taxon>Neoaves</taxon>
        <taxon>Gruiformes</taxon>
        <taxon>Gruidae</taxon>
        <taxon>Grus</taxon>
    </lineage>
</organism>
<proteinExistence type="predicted"/>
<keyword evidence="3" id="KW-1185">Reference proteome</keyword>
<feature type="domain" description="Dynein heavy chain coiled coil stalk" evidence="1">
    <location>
        <begin position="19"/>
        <end position="85"/>
    </location>
</feature>